<name>A0ABP9LWK8_9FLAO</name>
<dbReference type="RefSeq" id="WP_345200626.1">
    <property type="nucleotide sequence ID" value="NZ_BAABHX010000001.1"/>
</dbReference>
<dbReference type="EMBL" id="BAABHX010000001">
    <property type="protein sequence ID" value="GAA5086945.1"/>
    <property type="molecule type" value="Genomic_DNA"/>
</dbReference>
<sequence>MNTFNREQCDAAIAEWIDCCGNYNAIKNLIPTNYVFNFDSEQIDWMKNANKNSEFCTEIGVYNDQLVAVLCPLDPNGQKIIVEDYPYSFLNELEGDLNLVETEQYTLVKNAILSRELRTIDDSSDMYWPVSSKPMMEQDKAVEAIESWRNEGMTWFYRECSEFQGSRIFKKFYVPAENLNPPKPGLTSMVCSFGLKFSDVYQRVLPTLIFISFYTDLENTGSIEKISNTYDWSQACPPICQFM</sequence>
<proteinExistence type="predicted"/>
<reference evidence="2" key="1">
    <citation type="journal article" date="2019" name="Int. J. Syst. Evol. Microbiol.">
        <title>The Global Catalogue of Microorganisms (GCM) 10K type strain sequencing project: providing services to taxonomists for standard genome sequencing and annotation.</title>
        <authorList>
            <consortium name="The Broad Institute Genomics Platform"/>
            <consortium name="The Broad Institute Genome Sequencing Center for Infectious Disease"/>
            <person name="Wu L."/>
            <person name="Ma J."/>
        </authorList>
    </citation>
    <scope>NUCLEOTIDE SEQUENCE [LARGE SCALE GENOMIC DNA]</scope>
    <source>
        <strain evidence="2">JCM 18019</strain>
    </source>
</reference>
<evidence type="ECO:0000313" key="2">
    <source>
        <dbReference type="Proteomes" id="UP001500353"/>
    </source>
</evidence>
<accession>A0ABP9LWK8</accession>
<evidence type="ECO:0000313" key="1">
    <source>
        <dbReference type="EMBL" id="GAA5086945.1"/>
    </source>
</evidence>
<gene>
    <name evidence="1" type="ORF">GCM10023210_09350</name>
</gene>
<protein>
    <submittedName>
        <fullName evidence="1">Uncharacterized protein</fullName>
    </submittedName>
</protein>
<comment type="caution">
    <text evidence="1">The sequence shown here is derived from an EMBL/GenBank/DDBJ whole genome shotgun (WGS) entry which is preliminary data.</text>
</comment>
<organism evidence="1 2">
    <name type="scientific">Chryseobacterium ginsengisoli</name>
    <dbReference type="NCBI Taxonomy" id="363853"/>
    <lineage>
        <taxon>Bacteria</taxon>
        <taxon>Pseudomonadati</taxon>
        <taxon>Bacteroidota</taxon>
        <taxon>Flavobacteriia</taxon>
        <taxon>Flavobacteriales</taxon>
        <taxon>Weeksellaceae</taxon>
        <taxon>Chryseobacterium group</taxon>
        <taxon>Chryseobacterium</taxon>
    </lineage>
</organism>
<keyword evidence="2" id="KW-1185">Reference proteome</keyword>
<dbReference type="Proteomes" id="UP001500353">
    <property type="component" value="Unassembled WGS sequence"/>
</dbReference>